<dbReference type="EMBL" id="CADEBD010000284">
    <property type="protein sequence ID" value="CAB3229040.1"/>
    <property type="molecule type" value="Genomic_DNA"/>
</dbReference>
<dbReference type="InterPro" id="IPR001841">
    <property type="entry name" value="Znf_RING"/>
</dbReference>
<keyword evidence="1" id="KW-0479">Metal-binding</keyword>
<dbReference type="AlphaFoldDB" id="A0A8S0Z8M6"/>
<dbReference type="InterPro" id="IPR017907">
    <property type="entry name" value="Znf_RING_CS"/>
</dbReference>
<evidence type="ECO:0000259" key="5">
    <source>
        <dbReference type="PROSITE" id="PS50089"/>
    </source>
</evidence>
<gene>
    <name evidence="6" type="ORF">APLA_LOCUS3822</name>
</gene>
<dbReference type="InterPro" id="IPR013083">
    <property type="entry name" value="Znf_RING/FYVE/PHD"/>
</dbReference>
<keyword evidence="3" id="KW-0862">Zinc</keyword>
<keyword evidence="2 4" id="KW-0863">Zinc-finger</keyword>
<dbReference type="GO" id="GO:0005634">
    <property type="term" value="C:nucleus"/>
    <property type="evidence" value="ECO:0007669"/>
    <property type="project" value="UniProtKB-ARBA"/>
</dbReference>
<evidence type="ECO:0000313" key="7">
    <source>
        <dbReference type="Proteomes" id="UP000494256"/>
    </source>
</evidence>
<feature type="domain" description="RING-type" evidence="5">
    <location>
        <begin position="40"/>
        <end position="83"/>
    </location>
</feature>
<proteinExistence type="predicted"/>
<evidence type="ECO:0000256" key="4">
    <source>
        <dbReference type="PROSITE-ProRule" id="PRU00175"/>
    </source>
</evidence>
<evidence type="ECO:0000256" key="3">
    <source>
        <dbReference type="ARBA" id="ARBA00022833"/>
    </source>
</evidence>
<sequence length="162" mass="18406">MRDSSIDFSHSRASNPASTNNYLDSKTSLSSKVSSIISSCRICLSSIFDAATLTCGHKYCERCLDQYWRVKEKPDCIVCPLCRTCAFNVDFSKTEGNPSTEDFRSLFTQDLVNEAVRIRAILWSVKVTAVMPAVYYLLKWLKPYLIQLFTCVHLKLANKLEI</sequence>
<dbReference type="GO" id="GO:0008270">
    <property type="term" value="F:zinc ion binding"/>
    <property type="evidence" value="ECO:0007669"/>
    <property type="project" value="UniProtKB-KW"/>
</dbReference>
<name>A0A8S0Z8M6_ARCPL</name>
<dbReference type="PROSITE" id="PS00518">
    <property type="entry name" value="ZF_RING_1"/>
    <property type="match status" value="1"/>
</dbReference>
<dbReference type="Proteomes" id="UP000494256">
    <property type="component" value="Unassembled WGS sequence"/>
</dbReference>
<organism evidence="6 7">
    <name type="scientific">Arctia plantaginis</name>
    <name type="common">Wood tiger moth</name>
    <name type="synonym">Phalaena plantaginis</name>
    <dbReference type="NCBI Taxonomy" id="874455"/>
    <lineage>
        <taxon>Eukaryota</taxon>
        <taxon>Metazoa</taxon>
        <taxon>Ecdysozoa</taxon>
        <taxon>Arthropoda</taxon>
        <taxon>Hexapoda</taxon>
        <taxon>Insecta</taxon>
        <taxon>Pterygota</taxon>
        <taxon>Neoptera</taxon>
        <taxon>Endopterygota</taxon>
        <taxon>Lepidoptera</taxon>
        <taxon>Glossata</taxon>
        <taxon>Ditrysia</taxon>
        <taxon>Noctuoidea</taxon>
        <taxon>Erebidae</taxon>
        <taxon>Arctiinae</taxon>
        <taxon>Arctia</taxon>
    </lineage>
</organism>
<dbReference type="SUPFAM" id="SSF57850">
    <property type="entry name" value="RING/U-box"/>
    <property type="match status" value="1"/>
</dbReference>
<evidence type="ECO:0000256" key="2">
    <source>
        <dbReference type="ARBA" id="ARBA00022771"/>
    </source>
</evidence>
<reference evidence="6 7" key="1">
    <citation type="submission" date="2020-04" db="EMBL/GenBank/DDBJ databases">
        <authorList>
            <person name="Wallbank WR R."/>
            <person name="Pardo Diaz C."/>
            <person name="Kozak K."/>
            <person name="Martin S."/>
            <person name="Jiggins C."/>
            <person name="Moest M."/>
            <person name="Warren A I."/>
            <person name="Byers J.R.P. K."/>
            <person name="Montejo-Kovacevich G."/>
            <person name="Yen C E."/>
        </authorList>
    </citation>
    <scope>NUCLEOTIDE SEQUENCE [LARGE SCALE GENOMIC DNA]</scope>
</reference>
<dbReference type="OrthoDB" id="442731at2759"/>
<dbReference type="Gene3D" id="3.30.40.10">
    <property type="entry name" value="Zinc/RING finger domain, C3HC4 (zinc finger)"/>
    <property type="match status" value="1"/>
</dbReference>
<dbReference type="PROSITE" id="PS50089">
    <property type="entry name" value="ZF_RING_2"/>
    <property type="match status" value="1"/>
</dbReference>
<dbReference type="InterPro" id="IPR018957">
    <property type="entry name" value="Znf_C3HC4_RING-type"/>
</dbReference>
<comment type="caution">
    <text evidence="6">The sequence shown here is derived from an EMBL/GenBank/DDBJ whole genome shotgun (WGS) entry which is preliminary data.</text>
</comment>
<evidence type="ECO:0000313" key="6">
    <source>
        <dbReference type="EMBL" id="CAB3229040.1"/>
    </source>
</evidence>
<accession>A0A8S0Z8M6</accession>
<protein>
    <recommendedName>
        <fullName evidence="5">RING-type domain-containing protein</fullName>
    </recommendedName>
</protein>
<dbReference type="Pfam" id="PF00097">
    <property type="entry name" value="zf-C3HC4"/>
    <property type="match status" value="1"/>
</dbReference>
<evidence type="ECO:0000256" key="1">
    <source>
        <dbReference type="ARBA" id="ARBA00022723"/>
    </source>
</evidence>
<dbReference type="SMART" id="SM00184">
    <property type="entry name" value="RING"/>
    <property type="match status" value="1"/>
</dbReference>